<dbReference type="PANTHER" id="PTHR36766">
    <property type="entry name" value="PLANT BROAD-SPECTRUM MILDEW RESISTANCE PROTEIN RPW8"/>
    <property type="match status" value="1"/>
</dbReference>
<dbReference type="InterPro" id="IPR003593">
    <property type="entry name" value="AAA+_ATPase"/>
</dbReference>
<gene>
    <name evidence="7" type="ORF">L3X38_002744</name>
</gene>
<dbReference type="Pfam" id="PF25019">
    <property type="entry name" value="LRR_R13L1-DRL21"/>
    <property type="match status" value="1"/>
</dbReference>
<keyword evidence="3" id="KW-0547">Nucleotide-binding</keyword>
<accession>A0AAD4ZLC3</accession>
<proteinExistence type="predicted"/>
<evidence type="ECO:0000259" key="6">
    <source>
        <dbReference type="SMART" id="SM00382"/>
    </source>
</evidence>
<dbReference type="Pfam" id="PF23559">
    <property type="entry name" value="WHD_DRP"/>
    <property type="match status" value="1"/>
</dbReference>
<keyword evidence="1" id="KW-0433">Leucine-rich repeat</keyword>
<dbReference type="SUPFAM" id="SSF52540">
    <property type="entry name" value="P-loop containing nucleoside triphosphate hydrolases"/>
    <property type="match status" value="1"/>
</dbReference>
<dbReference type="InterPro" id="IPR032675">
    <property type="entry name" value="LRR_dom_sf"/>
</dbReference>
<evidence type="ECO:0000313" key="7">
    <source>
        <dbReference type="EMBL" id="KAI5349853.1"/>
    </source>
</evidence>
<dbReference type="InterPro" id="IPR006553">
    <property type="entry name" value="Leu-rich_rpt_Cys-con_subtyp"/>
</dbReference>
<evidence type="ECO:0000256" key="3">
    <source>
        <dbReference type="ARBA" id="ARBA00022741"/>
    </source>
</evidence>
<evidence type="ECO:0000256" key="4">
    <source>
        <dbReference type="ARBA" id="ARBA00022821"/>
    </source>
</evidence>
<dbReference type="InterPro" id="IPR057135">
    <property type="entry name" value="At4g27190-like_LRR"/>
</dbReference>
<protein>
    <recommendedName>
        <fullName evidence="6">AAA+ ATPase domain-containing protein</fullName>
    </recommendedName>
</protein>
<dbReference type="InterPro" id="IPR038005">
    <property type="entry name" value="RX-like_CC"/>
</dbReference>
<dbReference type="InterPro" id="IPR041118">
    <property type="entry name" value="Rx_N"/>
</dbReference>
<dbReference type="Pfam" id="PF18052">
    <property type="entry name" value="Rx_N"/>
    <property type="match status" value="1"/>
</dbReference>
<organism evidence="7 8">
    <name type="scientific">Prunus dulcis</name>
    <name type="common">Almond</name>
    <name type="synonym">Amygdalus dulcis</name>
    <dbReference type="NCBI Taxonomy" id="3755"/>
    <lineage>
        <taxon>Eukaryota</taxon>
        <taxon>Viridiplantae</taxon>
        <taxon>Streptophyta</taxon>
        <taxon>Embryophyta</taxon>
        <taxon>Tracheophyta</taxon>
        <taxon>Spermatophyta</taxon>
        <taxon>Magnoliopsida</taxon>
        <taxon>eudicotyledons</taxon>
        <taxon>Gunneridae</taxon>
        <taxon>Pentapetalae</taxon>
        <taxon>rosids</taxon>
        <taxon>fabids</taxon>
        <taxon>Rosales</taxon>
        <taxon>Rosaceae</taxon>
        <taxon>Amygdaloideae</taxon>
        <taxon>Amygdaleae</taxon>
        <taxon>Prunus</taxon>
    </lineage>
</organism>
<dbReference type="Gene3D" id="1.10.10.10">
    <property type="entry name" value="Winged helix-like DNA-binding domain superfamily/Winged helix DNA-binding domain"/>
    <property type="match status" value="1"/>
</dbReference>
<dbReference type="SMART" id="SM00367">
    <property type="entry name" value="LRR_CC"/>
    <property type="match status" value="7"/>
</dbReference>
<dbReference type="GO" id="GO:0043531">
    <property type="term" value="F:ADP binding"/>
    <property type="evidence" value="ECO:0007669"/>
    <property type="project" value="InterPro"/>
</dbReference>
<dbReference type="InterPro" id="IPR058922">
    <property type="entry name" value="WHD_DRP"/>
</dbReference>
<dbReference type="Gene3D" id="1.10.8.430">
    <property type="entry name" value="Helical domain of apoptotic protease-activating factors"/>
    <property type="match status" value="1"/>
</dbReference>
<dbReference type="Pfam" id="PF23247">
    <property type="entry name" value="LRR_RPS2"/>
    <property type="match status" value="2"/>
</dbReference>
<dbReference type="SUPFAM" id="SSF52058">
    <property type="entry name" value="L domain-like"/>
    <property type="match status" value="3"/>
</dbReference>
<dbReference type="FunFam" id="3.40.50.300:FF:001091">
    <property type="entry name" value="Probable disease resistance protein At1g61300"/>
    <property type="match status" value="1"/>
</dbReference>
<keyword evidence="5" id="KW-0067">ATP-binding</keyword>
<dbReference type="FunFam" id="1.10.10.10:FF:000322">
    <property type="entry name" value="Probable disease resistance protein At1g63360"/>
    <property type="match status" value="1"/>
</dbReference>
<dbReference type="InterPro" id="IPR036388">
    <property type="entry name" value="WH-like_DNA-bd_sf"/>
</dbReference>
<keyword evidence="4" id="KW-0611">Plant defense</keyword>
<dbReference type="PANTHER" id="PTHR36766:SF70">
    <property type="entry name" value="DISEASE RESISTANCE PROTEIN RGA4"/>
    <property type="match status" value="1"/>
</dbReference>
<dbReference type="Gene3D" id="3.40.50.300">
    <property type="entry name" value="P-loop containing nucleotide triphosphate hydrolases"/>
    <property type="match status" value="1"/>
</dbReference>
<name>A0AAD4ZLC3_PRUDU</name>
<dbReference type="Gene3D" id="3.80.10.10">
    <property type="entry name" value="Ribonuclease Inhibitor"/>
    <property type="match status" value="7"/>
</dbReference>
<evidence type="ECO:0000256" key="5">
    <source>
        <dbReference type="ARBA" id="ARBA00022840"/>
    </source>
</evidence>
<dbReference type="InterPro" id="IPR002182">
    <property type="entry name" value="NB-ARC"/>
</dbReference>
<dbReference type="InterPro" id="IPR056789">
    <property type="entry name" value="LRR_R13L1-DRL21"/>
</dbReference>
<feature type="domain" description="AAA+ ATPase" evidence="6">
    <location>
        <begin position="192"/>
        <end position="335"/>
    </location>
</feature>
<dbReference type="SMART" id="SM00382">
    <property type="entry name" value="AAA"/>
    <property type="match status" value="1"/>
</dbReference>
<dbReference type="GO" id="GO:0006952">
    <property type="term" value="P:defense response"/>
    <property type="evidence" value="ECO:0007669"/>
    <property type="project" value="UniProtKB-KW"/>
</dbReference>
<sequence>MAAEFVLTFAAEGILTKVAALATEEVSLAWGFKGELARLGDSLSLMQNILRDAAEQPTDRGHTVKAWVKKLKNIAQDADDVLDEFQYEVLRRKLELQNHMKKKVLNFFSISNPLAFRLKMARKIKNINQRLADLKSEASLIGLVAKPKDATPQAMVNRETVSSFDTDEKFFGREELLSDIVKTLINSNNQENLSVMPIVGMPGLGKTTLAKKVFNELAIDKSFDQRIWVCVSNDFDVNSILRSILEILNPTNAKIERQEALLKHLHEALAGKRYILILDDVWNEDRTKWSNLMNCLSKLDSQGSTVIVTTRSANVASITETNPYLRRTLGLLQEDKCWSILKNRAFPDDNAPISADLETIGKQIAKKCAGVPLVAKVLGGILRSKNSTDEWLSIQESKIWALPEGEDRIMSVLRLSFDNLKSAPLKRCFAYCSIFMKDFEIERENLVQLWMAEGLLHSSSNQEMEDIGNGYFNILLQNSLFQDVTMDKDGVVITCKMHDLVHDLAELVSKSVGKLQSLFSNGEDLSNSLSTFNSLRVLNLYDAEIEELPSSIDRLKHLRYLDVSETRIRELPKSIGKLYNLQTLRMCGTKNLERFPKEMENLINLRHVYFDKDREVRFGMRRLTQLQTISPSFNVDKERNHGIDELGGLNQLKGELTISSLEHVKDKDEAKKSNLAGKTNIRKLTLKWGYYRERNNEASDVDVLEGLQPNRELEILKIKNFMGGKLASWMMSLSNLKKIRLSYCEECEEVPPLGHLPNLRHVKFEHMYKLKCVGVEFYGVALFPSLKTLVFNNCPALIEWKEAAFPCLEELTLLNCRELRNAPSRFPSLQKLEIRNIDQVMAIENICSQLTTLTQLEIRGATELTRLPVGMLENNHNLRVLHIDDCNKLSHLPDELNVLRLLEGLTLKNCPSLEFIPITTQSQGMPCLRIVKIQNCGKLSSWPSGLEYCTSLQELHITNCQNLRHLPVDGLQTLVSLEELTLIACPSLEFIPITTQSQSMPSLRKLTIDMCEKLSSCPSGLEYCTSLQELHIINCQNLRYLPVDGLQTLVSLEELTLIACPSLEFIPITTQSQSMPSLRKLTIDMCEKLSSCPSGLEYCTSLQELHIINCQNLRYLPVDGLQTLVSLEELTLIGCPSLEFIPITTQSQSMPSLRKLWIENCEKLSSCPSGLEYCTSLQELHIINCQNLRHLQVDGLQTLVSLEELTLMDCPSLEFIPITTQSQSMPSLRKLWIENCEKLSSCPSGLEYCTSLQELHIINCQNLRHLQVDGLQTLVSVEELTLKNCPSLEFIPITTRSQSMPSLRKLWIKNCEKLSSWPSGLKYCNSLQKLSIQNCQNLRHLPVDALQNPVSLEELDIKDCTNLEAIPSLDNLTSLHHVSICCCDGLTSLPRGLQSCTSLNRLTMRKCHNLISMADVDVSRLQSLSNLGIFDCQKLKYLPTGLRSLTSLEYLSIGGFWEELDSFPDFELPSQILFLYIIGWPKLKSLPQQIQHFTTCLEFLIIDSFDSIEALPKWLGKLTSLIYLEMRDCKNLMYLPTVEVMQRLTKLGTLVISGCPLLAERCAKESGPEWHKISHIPDIRELYTFYVSLLMASIIIWYNLPTFRRLLLESEEQVLRNIRFGASILLKCKQSLEVVYKNLMNWRVYWSDEATLKLSVNYLFVYVRSEESTSSGSSENFPRMKRCTEESRQGGTWYSAANGVFHNAGFSYIYGISVVEGRVEIEEETHACDVLVI</sequence>
<keyword evidence="8" id="KW-1185">Reference proteome</keyword>
<dbReference type="Proteomes" id="UP001054821">
    <property type="component" value="Chromosome 1"/>
</dbReference>
<dbReference type="InterPro" id="IPR042197">
    <property type="entry name" value="Apaf_helical"/>
</dbReference>
<evidence type="ECO:0000256" key="1">
    <source>
        <dbReference type="ARBA" id="ARBA00022614"/>
    </source>
</evidence>
<dbReference type="Pfam" id="PF00931">
    <property type="entry name" value="NB-ARC"/>
    <property type="match status" value="1"/>
</dbReference>
<dbReference type="InterPro" id="IPR027417">
    <property type="entry name" value="P-loop_NTPase"/>
</dbReference>
<keyword evidence="2" id="KW-0677">Repeat</keyword>
<comment type="caution">
    <text evidence="7">The sequence shown here is derived from an EMBL/GenBank/DDBJ whole genome shotgun (WGS) entry which is preliminary data.</text>
</comment>
<dbReference type="GO" id="GO:0005524">
    <property type="term" value="F:ATP binding"/>
    <property type="evidence" value="ECO:0007669"/>
    <property type="project" value="UniProtKB-KW"/>
</dbReference>
<evidence type="ECO:0000313" key="8">
    <source>
        <dbReference type="Proteomes" id="UP001054821"/>
    </source>
</evidence>
<dbReference type="Gene3D" id="1.20.5.4130">
    <property type="match status" value="1"/>
</dbReference>
<reference evidence="7 8" key="1">
    <citation type="journal article" date="2022" name="G3 (Bethesda)">
        <title>Whole-genome sequence and methylome profiling of the almond [Prunus dulcis (Mill.) D.A. Webb] cultivar 'Nonpareil'.</title>
        <authorList>
            <person name="D'Amico-Willman K.M."/>
            <person name="Ouma W.Z."/>
            <person name="Meulia T."/>
            <person name="Sideli G.M."/>
            <person name="Gradziel T.M."/>
            <person name="Fresnedo-Ramirez J."/>
        </authorList>
    </citation>
    <scope>NUCLEOTIDE SEQUENCE [LARGE SCALE GENOMIC DNA]</scope>
    <source>
        <strain evidence="7">Clone GOH B32 T37-40</strain>
    </source>
</reference>
<evidence type="ECO:0000256" key="2">
    <source>
        <dbReference type="ARBA" id="ARBA00022737"/>
    </source>
</evidence>
<dbReference type="EMBL" id="JAJFAZ020000001">
    <property type="protein sequence ID" value="KAI5349853.1"/>
    <property type="molecule type" value="Genomic_DNA"/>
</dbReference>
<dbReference type="PRINTS" id="PR00364">
    <property type="entry name" value="DISEASERSIST"/>
</dbReference>
<dbReference type="GO" id="GO:0051707">
    <property type="term" value="P:response to other organism"/>
    <property type="evidence" value="ECO:0007669"/>
    <property type="project" value="UniProtKB-ARBA"/>
</dbReference>
<dbReference type="CDD" id="cd14798">
    <property type="entry name" value="RX-CC_like"/>
    <property type="match status" value="1"/>
</dbReference>